<gene>
    <name evidence="6" type="ORF">ACFQ1O_08375</name>
</gene>
<reference evidence="7" key="1">
    <citation type="journal article" date="2019" name="Int. J. Syst. Evol. Microbiol.">
        <title>The Global Catalogue of Microorganisms (GCM) 10K type strain sequencing project: providing services to taxonomists for standard genome sequencing and annotation.</title>
        <authorList>
            <consortium name="The Broad Institute Genomics Platform"/>
            <consortium name="The Broad Institute Genome Sequencing Center for Infectious Disease"/>
            <person name="Wu L."/>
            <person name="Ma J."/>
        </authorList>
    </citation>
    <scope>NUCLEOTIDE SEQUENCE [LARGE SCALE GENOMIC DNA]</scope>
    <source>
        <strain evidence="7">CCUG 62114</strain>
    </source>
</reference>
<dbReference type="Gene3D" id="2.60.120.10">
    <property type="entry name" value="Jelly Rolls"/>
    <property type="match status" value="1"/>
</dbReference>
<dbReference type="CDD" id="cd00038">
    <property type="entry name" value="CAP_ED"/>
    <property type="match status" value="1"/>
</dbReference>
<dbReference type="Pfam" id="PF00027">
    <property type="entry name" value="cNMP_binding"/>
    <property type="match status" value="1"/>
</dbReference>
<dbReference type="PRINTS" id="PR00034">
    <property type="entry name" value="HTHCRP"/>
</dbReference>
<dbReference type="SMART" id="SM00419">
    <property type="entry name" value="HTH_CRP"/>
    <property type="match status" value="1"/>
</dbReference>
<dbReference type="InterPro" id="IPR014710">
    <property type="entry name" value="RmlC-like_jellyroll"/>
</dbReference>
<dbReference type="EMBL" id="JBHTJM010000008">
    <property type="protein sequence ID" value="MFD0964015.1"/>
    <property type="molecule type" value="Genomic_DNA"/>
</dbReference>
<evidence type="ECO:0000256" key="3">
    <source>
        <dbReference type="ARBA" id="ARBA00023163"/>
    </source>
</evidence>
<name>A0ABW3I2D7_9FLAO</name>
<protein>
    <submittedName>
        <fullName evidence="6">Crp/Fnr family transcriptional regulator</fullName>
    </submittedName>
</protein>
<evidence type="ECO:0000256" key="2">
    <source>
        <dbReference type="ARBA" id="ARBA00023125"/>
    </source>
</evidence>
<feature type="domain" description="Cyclic nucleotide-binding" evidence="4">
    <location>
        <begin position="15"/>
        <end position="99"/>
    </location>
</feature>
<dbReference type="RefSeq" id="WP_377715318.1">
    <property type="nucleotide sequence ID" value="NZ_JBHTJM010000008.1"/>
</dbReference>
<evidence type="ECO:0000259" key="5">
    <source>
        <dbReference type="PROSITE" id="PS51063"/>
    </source>
</evidence>
<dbReference type="InterPro" id="IPR012318">
    <property type="entry name" value="HTH_CRP"/>
</dbReference>
<keyword evidence="3" id="KW-0804">Transcription</keyword>
<dbReference type="SMART" id="SM00100">
    <property type="entry name" value="cNMP"/>
    <property type="match status" value="1"/>
</dbReference>
<dbReference type="PANTHER" id="PTHR24567">
    <property type="entry name" value="CRP FAMILY TRANSCRIPTIONAL REGULATORY PROTEIN"/>
    <property type="match status" value="1"/>
</dbReference>
<evidence type="ECO:0000313" key="7">
    <source>
        <dbReference type="Proteomes" id="UP001596997"/>
    </source>
</evidence>
<evidence type="ECO:0000259" key="4">
    <source>
        <dbReference type="PROSITE" id="PS50042"/>
    </source>
</evidence>
<evidence type="ECO:0000256" key="1">
    <source>
        <dbReference type="ARBA" id="ARBA00023015"/>
    </source>
</evidence>
<sequence>MVPEQLLIQYGAVLKKYNKDSTVLYKGQQANFFFQIKTGSVKMYNLSEDGKEFVLELFYNTQSFAEPPLFSDFNYPAEAITTIDSEIYVLPKASFLNLLKENFDVHLTLNKILCNRLKYKSMILSEISVQTPEHQMITLLTYLKDTANCNSEYEIPLTRQQLADLTGLRVETVIRTLKKLAQQEKIIIKNRKVFI</sequence>
<dbReference type="SUPFAM" id="SSF51206">
    <property type="entry name" value="cAMP-binding domain-like"/>
    <property type="match status" value="1"/>
</dbReference>
<comment type="caution">
    <text evidence="6">The sequence shown here is derived from an EMBL/GenBank/DDBJ whole genome shotgun (WGS) entry which is preliminary data.</text>
</comment>
<dbReference type="PROSITE" id="PS50042">
    <property type="entry name" value="CNMP_BINDING_3"/>
    <property type="match status" value="1"/>
</dbReference>
<dbReference type="Proteomes" id="UP001596997">
    <property type="component" value="Unassembled WGS sequence"/>
</dbReference>
<dbReference type="Pfam" id="PF13545">
    <property type="entry name" value="HTH_Crp_2"/>
    <property type="match status" value="1"/>
</dbReference>
<dbReference type="InterPro" id="IPR000595">
    <property type="entry name" value="cNMP-bd_dom"/>
</dbReference>
<keyword evidence="2" id="KW-0238">DNA-binding</keyword>
<evidence type="ECO:0000313" key="6">
    <source>
        <dbReference type="EMBL" id="MFD0964015.1"/>
    </source>
</evidence>
<dbReference type="PROSITE" id="PS51063">
    <property type="entry name" value="HTH_CRP_2"/>
    <property type="match status" value="1"/>
</dbReference>
<accession>A0ABW3I2D7</accession>
<proteinExistence type="predicted"/>
<keyword evidence="7" id="KW-1185">Reference proteome</keyword>
<dbReference type="PANTHER" id="PTHR24567:SF26">
    <property type="entry name" value="REGULATORY PROTEIN YEIL"/>
    <property type="match status" value="1"/>
</dbReference>
<dbReference type="InterPro" id="IPR050397">
    <property type="entry name" value="Env_Response_Regulators"/>
</dbReference>
<dbReference type="SUPFAM" id="SSF46785">
    <property type="entry name" value="Winged helix' DNA-binding domain"/>
    <property type="match status" value="1"/>
</dbReference>
<organism evidence="6 7">
    <name type="scientific">Pseudofulvibacter geojedonensis</name>
    <dbReference type="NCBI Taxonomy" id="1123758"/>
    <lineage>
        <taxon>Bacteria</taxon>
        <taxon>Pseudomonadati</taxon>
        <taxon>Bacteroidota</taxon>
        <taxon>Flavobacteriia</taxon>
        <taxon>Flavobacteriales</taxon>
        <taxon>Flavobacteriaceae</taxon>
        <taxon>Pseudofulvibacter</taxon>
    </lineage>
</organism>
<keyword evidence="1" id="KW-0805">Transcription regulation</keyword>
<dbReference type="InterPro" id="IPR018490">
    <property type="entry name" value="cNMP-bd_dom_sf"/>
</dbReference>
<feature type="domain" description="HTH crp-type" evidence="5">
    <location>
        <begin position="130"/>
        <end position="195"/>
    </location>
</feature>
<dbReference type="InterPro" id="IPR036390">
    <property type="entry name" value="WH_DNA-bd_sf"/>
</dbReference>